<dbReference type="GO" id="GO:0009523">
    <property type="term" value="C:photosystem II"/>
    <property type="evidence" value="ECO:0007669"/>
    <property type="project" value="UniProtKB-KW"/>
</dbReference>
<dbReference type="AlphaFoldDB" id="A0AAE0ENY3"/>
<keyword evidence="7" id="KW-1185">Reference proteome</keyword>
<feature type="domain" description="Photosynthesis system II assembly factor Ycf48/Hcf136-like" evidence="5">
    <location>
        <begin position="148"/>
        <end position="265"/>
    </location>
</feature>
<accession>A0AAE0ENY3</accession>
<dbReference type="EMBL" id="LGRX02035268">
    <property type="protein sequence ID" value="KAK3235583.1"/>
    <property type="molecule type" value="Genomic_DNA"/>
</dbReference>
<keyword evidence="4" id="KW-0812">Transmembrane</keyword>
<protein>
    <recommendedName>
        <fullName evidence="5">Photosynthesis system II assembly factor Ycf48/Hcf136-like domain-containing protein</fullName>
    </recommendedName>
</protein>
<evidence type="ECO:0000256" key="2">
    <source>
        <dbReference type="ARBA" id="ARBA00023276"/>
    </source>
</evidence>
<keyword evidence="4" id="KW-1133">Transmembrane helix</keyword>
<keyword evidence="2" id="KW-0604">Photosystem II</keyword>
<feature type="region of interest" description="Disordered" evidence="3">
    <location>
        <begin position="486"/>
        <end position="505"/>
    </location>
</feature>
<dbReference type="PANTHER" id="PTHR47199:SF2">
    <property type="entry name" value="PHOTOSYSTEM II STABILITY_ASSEMBLY FACTOR HCF136, CHLOROPLASTIC"/>
    <property type="match status" value="1"/>
</dbReference>
<dbReference type="Pfam" id="PF14870">
    <property type="entry name" value="PSII_BNR"/>
    <property type="match status" value="2"/>
</dbReference>
<evidence type="ECO:0000256" key="1">
    <source>
        <dbReference type="ARBA" id="ARBA00022531"/>
    </source>
</evidence>
<evidence type="ECO:0000256" key="3">
    <source>
        <dbReference type="SAM" id="MobiDB-lite"/>
    </source>
</evidence>
<sequence>MQQPPGGRLGAAGTGTTAEILNGINFASSNTGWVVGRRGTILKTTDFGITWTPSTYANSNTWYGVSFASEAVGWVVGHTRSILFTADGGVSYAPQSHNFNVGDGKIFYAVQAIDERTAYVVGDSGAILYTSNAGGSWTIQDSGWVTPLYDVYFVSASRGWIVGDLGLILHTDNSGKTWTAQASPGTDRLKGVHFVTNGQRGTIDGWVVGYNGAIYHTDDGGTTWVAQTSCTGENLHAIRMGGAQEGYAVGSYGRICYTSSGGRAWVTDFEAILTPAHHLNALHWEASNAQMWGVGKEGWIINELPYIANVRTVSMWVFMNINQTSYYSDHHEDHYLIDANVGGWHGSFHTANTDQDLWGRLFVNATEVPPKWESLVAQAGSWQHVHLESTSPFRDDITFMCKRHGTNCLSGRLAEIYMWQRELSLPEIKTLAAIGFDQSPVDSALVAYYPLEDGFGNTTRELLGIYGSGTLVGNATWIEDSSLPEDDIIGSGTGEPSSDSSSSSDTIDSRSYILGSFIFVGGGFLFAPPVYYLLRHYHNKDLANRLAANALLLEEKGAADAAASGLMPMKEGDVATEQPITSAPLSLTLPSNKVNPA</sequence>
<name>A0AAE0ENY3_9CHLO</name>
<comment type="caution">
    <text evidence="6">The sequence shown here is derived from an EMBL/GenBank/DDBJ whole genome shotgun (WGS) entry which is preliminary data.</text>
</comment>
<evidence type="ECO:0000313" key="7">
    <source>
        <dbReference type="Proteomes" id="UP001190700"/>
    </source>
</evidence>
<dbReference type="GO" id="GO:0015979">
    <property type="term" value="P:photosynthesis"/>
    <property type="evidence" value="ECO:0007669"/>
    <property type="project" value="UniProtKB-KW"/>
</dbReference>
<organism evidence="6 7">
    <name type="scientific">Cymbomonas tetramitiformis</name>
    <dbReference type="NCBI Taxonomy" id="36881"/>
    <lineage>
        <taxon>Eukaryota</taxon>
        <taxon>Viridiplantae</taxon>
        <taxon>Chlorophyta</taxon>
        <taxon>Pyramimonadophyceae</taxon>
        <taxon>Pyramimonadales</taxon>
        <taxon>Pyramimonadaceae</taxon>
        <taxon>Cymbomonas</taxon>
    </lineage>
</organism>
<feature type="domain" description="Photosynthesis system II assembly factor Ycf48/Hcf136-like" evidence="5">
    <location>
        <begin position="18"/>
        <end position="140"/>
    </location>
</feature>
<dbReference type="PANTHER" id="PTHR47199">
    <property type="entry name" value="PHOTOSYSTEM II STABILITY/ASSEMBLY FACTOR HCF136, CHLOROPLASTIC"/>
    <property type="match status" value="1"/>
</dbReference>
<dbReference type="InterPro" id="IPR028203">
    <property type="entry name" value="PSII_CF48-like_dom"/>
</dbReference>
<evidence type="ECO:0000313" key="6">
    <source>
        <dbReference type="EMBL" id="KAK3235583.1"/>
    </source>
</evidence>
<evidence type="ECO:0000259" key="5">
    <source>
        <dbReference type="Pfam" id="PF14870"/>
    </source>
</evidence>
<proteinExistence type="predicted"/>
<evidence type="ECO:0000256" key="4">
    <source>
        <dbReference type="SAM" id="Phobius"/>
    </source>
</evidence>
<dbReference type="SUPFAM" id="SSF110296">
    <property type="entry name" value="Oligoxyloglucan reducing end-specific cellobiohydrolase"/>
    <property type="match status" value="1"/>
</dbReference>
<feature type="region of interest" description="Disordered" evidence="3">
    <location>
        <begin position="575"/>
        <end position="597"/>
    </location>
</feature>
<reference evidence="6 7" key="1">
    <citation type="journal article" date="2015" name="Genome Biol. Evol.">
        <title>Comparative Genomics of a Bacterivorous Green Alga Reveals Evolutionary Causalities and Consequences of Phago-Mixotrophic Mode of Nutrition.</title>
        <authorList>
            <person name="Burns J.A."/>
            <person name="Paasch A."/>
            <person name="Narechania A."/>
            <person name="Kim E."/>
        </authorList>
    </citation>
    <scope>NUCLEOTIDE SEQUENCE [LARGE SCALE GENOMIC DNA]</scope>
    <source>
        <strain evidence="6 7">PLY_AMNH</strain>
    </source>
</reference>
<keyword evidence="4" id="KW-0472">Membrane</keyword>
<dbReference type="Gene3D" id="2.130.10.10">
    <property type="entry name" value="YVTN repeat-like/Quinoprotein amine dehydrogenase"/>
    <property type="match status" value="1"/>
</dbReference>
<feature type="compositionally biased region" description="Polar residues" evidence="3">
    <location>
        <begin position="578"/>
        <end position="597"/>
    </location>
</feature>
<gene>
    <name evidence="6" type="ORF">CYMTET_54224</name>
</gene>
<dbReference type="InterPro" id="IPR015943">
    <property type="entry name" value="WD40/YVTN_repeat-like_dom_sf"/>
</dbReference>
<dbReference type="Proteomes" id="UP001190700">
    <property type="component" value="Unassembled WGS sequence"/>
</dbReference>
<feature type="transmembrane region" description="Helical" evidence="4">
    <location>
        <begin position="512"/>
        <end position="534"/>
    </location>
</feature>
<keyword evidence="1" id="KW-0602">Photosynthesis</keyword>